<dbReference type="InterPro" id="IPR039812">
    <property type="entry name" value="Vesicle-fus_ATPase"/>
</dbReference>
<dbReference type="EMBL" id="WHVB01000023">
    <property type="protein sequence ID" value="KAF8471346.1"/>
    <property type="molecule type" value="Genomic_DNA"/>
</dbReference>
<evidence type="ECO:0000256" key="9">
    <source>
        <dbReference type="ARBA" id="ARBA00056429"/>
    </source>
</evidence>
<keyword evidence="11" id="KW-0931">ER-Golgi transport</keyword>
<dbReference type="InterPro" id="IPR041569">
    <property type="entry name" value="AAA_lid_3"/>
</dbReference>
<reference evidence="14" key="1">
    <citation type="submission" date="2019-10" db="EMBL/GenBank/DDBJ databases">
        <authorList>
            <consortium name="DOE Joint Genome Institute"/>
            <person name="Kuo A."/>
            <person name="Miyauchi S."/>
            <person name="Kiss E."/>
            <person name="Drula E."/>
            <person name="Kohler A."/>
            <person name="Sanchez-Garcia M."/>
            <person name="Andreopoulos B."/>
            <person name="Barry K.W."/>
            <person name="Bonito G."/>
            <person name="Buee M."/>
            <person name="Carver A."/>
            <person name="Chen C."/>
            <person name="Cichocki N."/>
            <person name="Clum A."/>
            <person name="Culley D."/>
            <person name="Crous P.W."/>
            <person name="Fauchery L."/>
            <person name="Girlanda M."/>
            <person name="Hayes R."/>
            <person name="Keri Z."/>
            <person name="LaButti K."/>
            <person name="Lipzen A."/>
            <person name="Lombard V."/>
            <person name="Magnuson J."/>
            <person name="Maillard F."/>
            <person name="Morin E."/>
            <person name="Murat C."/>
            <person name="Nolan M."/>
            <person name="Ohm R."/>
            <person name="Pangilinan J."/>
            <person name="Pereira M."/>
            <person name="Perotto S."/>
            <person name="Peter M."/>
            <person name="Riley R."/>
            <person name="Sitrit Y."/>
            <person name="Stielow B."/>
            <person name="Szollosi G."/>
            <person name="Zifcakova L."/>
            <person name="Stursova M."/>
            <person name="Spatafora J.W."/>
            <person name="Tedersoo L."/>
            <person name="Vaario L.-M."/>
            <person name="Yamada A."/>
            <person name="Yan M."/>
            <person name="Wang P."/>
            <person name="Xu J."/>
            <person name="Bruns T."/>
            <person name="Baldrian P."/>
            <person name="Vilgalys R."/>
            <person name="Henrissat B."/>
            <person name="Grigoriev I.V."/>
            <person name="Hibbett D."/>
            <person name="Nagy L.G."/>
            <person name="Martin F.M."/>
        </authorList>
    </citation>
    <scope>NUCLEOTIDE SEQUENCE</scope>
    <source>
        <strain evidence="14">Prilba</strain>
    </source>
</reference>
<dbReference type="FunFam" id="3.40.50.300:FF:000166">
    <property type="entry name" value="vesicle-fusing ATPase isoform X1"/>
    <property type="match status" value="1"/>
</dbReference>
<organism evidence="14 15">
    <name type="scientific">Russula ochroleuca</name>
    <dbReference type="NCBI Taxonomy" id="152965"/>
    <lineage>
        <taxon>Eukaryota</taxon>
        <taxon>Fungi</taxon>
        <taxon>Dikarya</taxon>
        <taxon>Basidiomycota</taxon>
        <taxon>Agaricomycotina</taxon>
        <taxon>Agaricomycetes</taxon>
        <taxon>Russulales</taxon>
        <taxon>Russulaceae</taxon>
        <taxon>Russula</taxon>
    </lineage>
</organism>
<evidence type="ECO:0000256" key="3">
    <source>
        <dbReference type="ARBA" id="ARBA00022448"/>
    </source>
</evidence>
<comment type="caution">
    <text evidence="14">The sequence shown here is derived from an EMBL/GenBank/DDBJ whole genome shotgun (WGS) entry which is preliminary data.</text>
</comment>
<evidence type="ECO:0000256" key="8">
    <source>
        <dbReference type="ARBA" id="ARBA00022927"/>
    </source>
</evidence>
<dbReference type="Gene3D" id="3.40.50.300">
    <property type="entry name" value="P-loop containing nucleotide triphosphate hydrolases"/>
    <property type="match status" value="2"/>
</dbReference>
<name>A0A9P5JZL9_9AGAM</name>
<dbReference type="FunFam" id="3.40.50.300:FF:000187">
    <property type="entry name" value="Vesicular-fusion ATPase SEC18"/>
    <property type="match status" value="1"/>
</dbReference>
<gene>
    <name evidence="14" type="ORF">DFH94DRAFT_810953</name>
</gene>
<evidence type="ECO:0000256" key="11">
    <source>
        <dbReference type="RuleBase" id="RU367045"/>
    </source>
</evidence>
<dbReference type="Pfam" id="PF00004">
    <property type="entry name" value="AAA"/>
    <property type="match status" value="2"/>
</dbReference>
<dbReference type="Gene3D" id="3.10.330.10">
    <property type="match status" value="1"/>
</dbReference>
<evidence type="ECO:0000313" key="14">
    <source>
        <dbReference type="EMBL" id="KAF8471346.1"/>
    </source>
</evidence>
<dbReference type="InterPro" id="IPR029067">
    <property type="entry name" value="CDC48_domain_2-like_sf"/>
</dbReference>
<dbReference type="GO" id="GO:0005795">
    <property type="term" value="C:Golgi stack"/>
    <property type="evidence" value="ECO:0007669"/>
    <property type="project" value="TreeGrafter"/>
</dbReference>
<evidence type="ECO:0000256" key="6">
    <source>
        <dbReference type="ARBA" id="ARBA00022741"/>
    </source>
</evidence>
<dbReference type="PROSITE" id="PS00674">
    <property type="entry name" value="AAA"/>
    <property type="match status" value="1"/>
</dbReference>
<dbReference type="Proteomes" id="UP000759537">
    <property type="component" value="Unassembled WGS sequence"/>
</dbReference>
<protein>
    <recommendedName>
        <fullName evidence="10 11">Vesicular-fusion protein SEC18</fullName>
    </recommendedName>
</protein>
<dbReference type="InterPro" id="IPR003959">
    <property type="entry name" value="ATPase_AAA_core"/>
</dbReference>
<dbReference type="Pfam" id="PF17862">
    <property type="entry name" value="AAA_lid_3"/>
    <property type="match status" value="1"/>
</dbReference>
<keyword evidence="8 11" id="KW-0653">Protein transport</keyword>
<comment type="similarity">
    <text evidence="2 11">Belongs to the AAA ATPase family.</text>
</comment>
<dbReference type="AlphaFoldDB" id="A0A9P5JZL9"/>
<dbReference type="FunFam" id="1.10.8.60:FF:000026">
    <property type="entry name" value="vesicle-fusing ATPase isoform X1"/>
    <property type="match status" value="1"/>
</dbReference>
<evidence type="ECO:0000256" key="1">
    <source>
        <dbReference type="ARBA" id="ARBA00004496"/>
    </source>
</evidence>
<feature type="region of interest" description="Disordered" evidence="12">
    <location>
        <begin position="1"/>
        <end position="74"/>
    </location>
</feature>
<dbReference type="PANTHER" id="PTHR23078">
    <property type="entry name" value="VESICULAR-FUSION PROTEIN NSF"/>
    <property type="match status" value="1"/>
</dbReference>
<dbReference type="OrthoDB" id="9982946at2759"/>
<feature type="compositionally biased region" description="Pro residues" evidence="12">
    <location>
        <begin position="32"/>
        <end position="43"/>
    </location>
</feature>
<dbReference type="InterPro" id="IPR003593">
    <property type="entry name" value="AAA+_ATPase"/>
</dbReference>
<keyword evidence="15" id="KW-1185">Reference proteome</keyword>
<dbReference type="SMART" id="SM00382">
    <property type="entry name" value="AAA"/>
    <property type="match status" value="2"/>
</dbReference>
<evidence type="ECO:0000256" key="7">
    <source>
        <dbReference type="ARBA" id="ARBA00022840"/>
    </source>
</evidence>
<dbReference type="GO" id="GO:0035494">
    <property type="term" value="P:SNARE complex disassembly"/>
    <property type="evidence" value="ECO:0007669"/>
    <property type="project" value="InterPro"/>
</dbReference>
<comment type="subcellular location">
    <subcellularLocation>
        <location evidence="1 11">Cytoplasm</location>
    </subcellularLocation>
</comment>
<dbReference type="SUPFAM" id="SSF50692">
    <property type="entry name" value="ADC-like"/>
    <property type="match status" value="1"/>
</dbReference>
<dbReference type="Gene3D" id="2.40.40.20">
    <property type="match status" value="1"/>
</dbReference>
<feature type="compositionally biased region" description="Basic and acidic residues" evidence="12">
    <location>
        <begin position="44"/>
        <end position="60"/>
    </location>
</feature>
<dbReference type="SUPFAM" id="SSF54585">
    <property type="entry name" value="Cdc48 domain 2-like"/>
    <property type="match status" value="1"/>
</dbReference>
<feature type="domain" description="AAA+ ATPase" evidence="13">
    <location>
        <begin position="590"/>
        <end position="725"/>
    </location>
</feature>
<keyword evidence="6 11" id="KW-0547">Nucleotide-binding</keyword>
<dbReference type="GO" id="GO:0006891">
    <property type="term" value="P:intra-Golgi vesicle-mediated transport"/>
    <property type="evidence" value="ECO:0007669"/>
    <property type="project" value="TreeGrafter"/>
</dbReference>
<keyword evidence="11" id="KW-0378">Hydrolase</keyword>
<evidence type="ECO:0000256" key="10">
    <source>
        <dbReference type="ARBA" id="ARBA00068637"/>
    </source>
</evidence>
<dbReference type="SUPFAM" id="SSF52540">
    <property type="entry name" value="P-loop containing nucleoside triphosphate hydrolases"/>
    <property type="match status" value="2"/>
</dbReference>
<keyword evidence="7 11" id="KW-0067">ATP-binding</keyword>
<dbReference type="CDD" id="cd00009">
    <property type="entry name" value="AAA"/>
    <property type="match status" value="1"/>
</dbReference>
<dbReference type="Gene3D" id="1.10.8.60">
    <property type="match status" value="2"/>
</dbReference>
<evidence type="ECO:0000313" key="15">
    <source>
        <dbReference type="Proteomes" id="UP000759537"/>
    </source>
</evidence>
<comment type="function">
    <text evidence="9 11">Required for vesicle-mediated transport. Catalyzes the fusion of transport vesicles within the Golgi cisternae. Is also required for transport from the endoplasmic reticulum to the Golgi stack. Seems to function as a fusion protein required for the delivery of cargo proteins to all compartments of the Golgi stack independent of vesicle origin.</text>
</comment>
<dbReference type="InterPro" id="IPR009010">
    <property type="entry name" value="Asp_de-COase-like_dom_sf"/>
</dbReference>
<evidence type="ECO:0000256" key="2">
    <source>
        <dbReference type="ARBA" id="ARBA00006914"/>
    </source>
</evidence>
<accession>A0A9P5JZL9</accession>
<dbReference type="GO" id="GO:0016887">
    <property type="term" value="F:ATP hydrolysis activity"/>
    <property type="evidence" value="ECO:0007669"/>
    <property type="project" value="InterPro"/>
</dbReference>
<evidence type="ECO:0000259" key="13">
    <source>
        <dbReference type="SMART" id="SM00382"/>
    </source>
</evidence>
<keyword evidence="3 11" id="KW-0813">Transport</keyword>
<evidence type="ECO:0000256" key="12">
    <source>
        <dbReference type="SAM" id="MobiDB-lite"/>
    </source>
</evidence>
<sequence length="799" mass="86535">MSFFNRGTPSPGAGQRPPASPYSRLPDGSQPSLPPRNVRPPPSRYDDRSGFEKRSSDQRRPPPSGGVFAVQSSPSNDLALTNYGEHVLVKDDFPLTVRHDNTGRLSQGAIGASAVQRQWIGLSTTGDTVTVTSLPPPPHPSAPAFLETLTLEIGFLQRNLEIAEQFSADDMAATFIRGFSNIVFTVGQILVYEYHGQNLKGIVKSVSVLELAAEQRRGGGGGLSGGSGRVDSGIVMGKTEVTFLKDPISKIKIKSSAKKAAPNAILAPNFKFEDMGIGGLDQEFSAIFRRAFSSRVFPPGLVEKLGIQHVKGILLHGPPGTGKTLMARQIGKMLNAREPKIVNGPEILNKYVGQSEENIRKLFADAEKEYKEKGDESGLHIIIFDELDAIFKQRGSTNTGTGVGDTVVNQVLSKMDGVDQLNNILIIGMTNRIDMIDEALLRPGRLEVHMEISLPDEHGRYQILTIHTAKMRTNGVMDGDVDIKELAKLTKNFSGAEIGGLVKSATSFAFNRHVKVGTIAGISDDVENLRVNAGDFANALEEVHPAFGVSEEELAQVIQNGIIHYDTSVDELLRSGQLFVEQVRTSTRTPLVSLLLHGPPGTGKTALAATIAQASEFPFIKLITPDNMVGYSEAQKIQAISRVFADSSKSPMSVVVVDNIERLLDWTPVGPRFSNAVLQTLMVLMAKRPPKGRRLLVIATSSLRPMLTDVGLASFDAELRVPPITDLTALDHVLEAVELFRSSRDRARAVNMLRQAGMGPDDGRLSIGVKRLLSVIEMARQEPEAVAERLTSALMGLGM</sequence>
<dbReference type="CDD" id="cd19504">
    <property type="entry name" value="RecA-like_NSF-SEC18_r1-like"/>
    <property type="match status" value="1"/>
</dbReference>
<proteinExistence type="inferred from homology"/>
<dbReference type="InterPro" id="IPR027417">
    <property type="entry name" value="P-loop_NTPase"/>
</dbReference>
<keyword evidence="5" id="KW-0677">Repeat</keyword>
<feature type="domain" description="AAA+ ATPase" evidence="13">
    <location>
        <begin position="309"/>
        <end position="456"/>
    </location>
</feature>
<dbReference type="GO" id="GO:0005524">
    <property type="term" value="F:ATP binding"/>
    <property type="evidence" value="ECO:0007669"/>
    <property type="project" value="UniProtKB-UniRule"/>
</dbReference>
<evidence type="ECO:0000256" key="5">
    <source>
        <dbReference type="ARBA" id="ARBA00022737"/>
    </source>
</evidence>
<dbReference type="PANTHER" id="PTHR23078:SF3">
    <property type="entry name" value="VESICLE-FUSING ATPASE"/>
    <property type="match status" value="1"/>
</dbReference>
<dbReference type="InterPro" id="IPR003960">
    <property type="entry name" value="ATPase_AAA_CS"/>
</dbReference>
<reference evidence="14" key="2">
    <citation type="journal article" date="2020" name="Nat. Commun.">
        <title>Large-scale genome sequencing of mycorrhizal fungi provides insights into the early evolution of symbiotic traits.</title>
        <authorList>
            <person name="Miyauchi S."/>
            <person name="Kiss E."/>
            <person name="Kuo A."/>
            <person name="Drula E."/>
            <person name="Kohler A."/>
            <person name="Sanchez-Garcia M."/>
            <person name="Morin E."/>
            <person name="Andreopoulos B."/>
            <person name="Barry K.W."/>
            <person name="Bonito G."/>
            <person name="Buee M."/>
            <person name="Carver A."/>
            <person name="Chen C."/>
            <person name="Cichocki N."/>
            <person name="Clum A."/>
            <person name="Culley D."/>
            <person name="Crous P.W."/>
            <person name="Fauchery L."/>
            <person name="Girlanda M."/>
            <person name="Hayes R.D."/>
            <person name="Keri Z."/>
            <person name="LaButti K."/>
            <person name="Lipzen A."/>
            <person name="Lombard V."/>
            <person name="Magnuson J."/>
            <person name="Maillard F."/>
            <person name="Murat C."/>
            <person name="Nolan M."/>
            <person name="Ohm R.A."/>
            <person name="Pangilinan J."/>
            <person name="Pereira M.F."/>
            <person name="Perotto S."/>
            <person name="Peter M."/>
            <person name="Pfister S."/>
            <person name="Riley R."/>
            <person name="Sitrit Y."/>
            <person name="Stielow J.B."/>
            <person name="Szollosi G."/>
            <person name="Zifcakova L."/>
            <person name="Stursova M."/>
            <person name="Spatafora J.W."/>
            <person name="Tedersoo L."/>
            <person name="Vaario L.M."/>
            <person name="Yamada A."/>
            <person name="Yan M."/>
            <person name="Wang P."/>
            <person name="Xu J."/>
            <person name="Bruns T."/>
            <person name="Baldrian P."/>
            <person name="Vilgalys R."/>
            <person name="Dunand C."/>
            <person name="Henrissat B."/>
            <person name="Grigoriev I.V."/>
            <person name="Hibbett D."/>
            <person name="Nagy L.G."/>
            <person name="Martin F.M."/>
        </authorList>
    </citation>
    <scope>NUCLEOTIDE SEQUENCE</scope>
    <source>
        <strain evidence="14">Prilba</strain>
    </source>
</reference>
<evidence type="ECO:0000256" key="4">
    <source>
        <dbReference type="ARBA" id="ARBA00022490"/>
    </source>
</evidence>
<dbReference type="GO" id="GO:0043001">
    <property type="term" value="P:Golgi to plasma membrane protein transport"/>
    <property type="evidence" value="ECO:0007669"/>
    <property type="project" value="TreeGrafter"/>
</dbReference>
<keyword evidence="4 11" id="KW-0963">Cytoplasm</keyword>